<dbReference type="EMBL" id="CP065603">
    <property type="protein sequence ID" value="QPQ94804.1"/>
    <property type="molecule type" value="Genomic_DNA"/>
</dbReference>
<evidence type="ECO:0000313" key="2">
    <source>
        <dbReference type="EMBL" id="QPQ94804.1"/>
    </source>
</evidence>
<dbReference type="GeneID" id="45693379"/>
<evidence type="ECO:0000256" key="1">
    <source>
        <dbReference type="SAM" id="Phobius"/>
    </source>
</evidence>
<dbReference type="Proteomes" id="UP000594892">
    <property type="component" value="Plasmid unnamed2"/>
</dbReference>
<dbReference type="AlphaFoldDB" id="A0AAP9Y6U2"/>
<keyword evidence="1" id="KW-0812">Transmembrane</keyword>
<dbReference type="EMBL" id="CP099585">
    <property type="protein sequence ID" value="USS44371.1"/>
    <property type="molecule type" value="Genomic_DNA"/>
</dbReference>
<dbReference type="Proteomes" id="UP001056386">
    <property type="component" value="Plasmid unnamed2"/>
</dbReference>
<keyword evidence="1" id="KW-0472">Membrane</keyword>
<keyword evidence="5" id="KW-1185">Reference proteome</keyword>
<feature type="transmembrane region" description="Helical" evidence="1">
    <location>
        <begin position="23"/>
        <end position="43"/>
    </location>
</feature>
<keyword evidence="1" id="KW-1133">Transmembrane helix</keyword>
<dbReference type="RefSeq" id="WP_012732836.1">
    <property type="nucleotide sequence ID" value="NZ_CP021159.1"/>
</dbReference>
<reference evidence="3" key="2">
    <citation type="submission" date="2022-06" db="EMBL/GenBank/DDBJ databases">
        <title>Draft genome sequence of Burkholderia glumae strain GR20004 isolated from rice panicle showing bacterial panicle blight.</title>
        <authorList>
            <person name="Choi S.Y."/>
            <person name="Lee Y.H."/>
        </authorList>
    </citation>
    <scope>NUCLEOTIDE SEQUENCE</scope>
    <source>
        <strain evidence="3">GR20004</strain>
        <plasmid evidence="3">unnamed2</plasmid>
    </source>
</reference>
<proteinExistence type="predicted"/>
<dbReference type="InterPro" id="IPR007973">
    <property type="entry name" value="Pilus_assembly_TraE"/>
</dbReference>
<protein>
    <submittedName>
        <fullName evidence="2">Type IV conjugative transfer system protein TraE</fullName>
    </submittedName>
</protein>
<gene>
    <name evidence="2" type="ORF">I6H06_29810</name>
    <name evidence="3" type="ORF">NFI99_13290</name>
</gene>
<sequence>MTPDKAAASRDALRSQIRFLKKLLLVNGSSSVVIALVCAWLMMTQRVVIMPPAVRGTYVIGARYANDEYLADQAAYVLSLAKSVTPNTVDSNERILLSMVSDGRRAELKTQWDADALQLKHDGVTSVAEPAGSAEVDLRSKSVKFPATISTYISGKLTSTEQKTFVVYFDISMFGRLTLLDIREAQRGTKGIEPLVPPAQKAS</sequence>
<name>A0AAP9Y6U2_BURGL</name>
<evidence type="ECO:0000313" key="3">
    <source>
        <dbReference type="EMBL" id="USS44371.1"/>
    </source>
</evidence>
<evidence type="ECO:0000313" key="4">
    <source>
        <dbReference type="Proteomes" id="UP000594892"/>
    </source>
</evidence>
<evidence type="ECO:0000313" key="5">
    <source>
        <dbReference type="Proteomes" id="UP001056386"/>
    </source>
</evidence>
<organism evidence="2 4">
    <name type="scientific">Burkholderia glumae</name>
    <name type="common">Pseudomonas glumae</name>
    <dbReference type="NCBI Taxonomy" id="337"/>
    <lineage>
        <taxon>Bacteria</taxon>
        <taxon>Pseudomonadati</taxon>
        <taxon>Pseudomonadota</taxon>
        <taxon>Betaproteobacteria</taxon>
        <taxon>Burkholderiales</taxon>
        <taxon>Burkholderiaceae</taxon>
        <taxon>Burkholderia</taxon>
    </lineage>
</organism>
<dbReference type="Pfam" id="PF05309">
    <property type="entry name" value="TraE"/>
    <property type="match status" value="1"/>
</dbReference>
<accession>A0AAP9Y6U2</accession>
<reference evidence="2 4" key="1">
    <citation type="submission" date="2020-12" db="EMBL/GenBank/DDBJ databases">
        <title>FDA dAtabase for Regulatory Grade micrObial Sequences (FDA-ARGOS): Supporting development and validation of Infectious Disease Dx tests.</title>
        <authorList>
            <person name="Minogue T."/>
            <person name="Wolcott M."/>
            <person name="Wasieloski L."/>
            <person name="Aguilar W."/>
            <person name="Moore D."/>
            <person name="Jaissle J."/>
            <person name="Tallon L."/>
            <person name="Sadzewicz L."/>
            <person name="Zhao X."/>
            <person name="Boylan J."/>
            <person name="Ott S."/>
            <person name="Bowen H."/>
            <person name="Vavikolanu K."/>
            <person name="Mehta A."/>
            <person name="Aluvathingal J."/>
            <person name="Nadendla S."/>
            <person name="Yan Y."/>
            <person name="Sichtig H."/>
        </authorList>
    </citation>
    <scope>NUCLEOTIDE SEQUENCE [LARGE SCALE GENOMIC DNA]</scope>
    <source>
        <strain evidence="2 4">FDAARGOS_949</strain>
        <plasmid evidence="2 4">unnamed2</plasmid>
    </source>
</reference>
<geneLocation type="plasmid" evidence="4 5">
    <name>unnamed2</name>
</geneLocation>
<keyword evidence="2" id="KW-0614">Plasmid</keyword>